<dbReference type="Gene3D" id="1.20.1250.20">
    <property type="entry name" value="MFS general substrate transporter like domains"/>
    <property type="match status" value="2"/>
</dbReference>
<dbReference type="GO" id="GO:0005886">
    <property type="term" value="C:plasma membrane"/>
    <property type="evidence" value="ECO:0007669"/>
    <property type="project" value="TreeGrafter"/>
</dbReference>
<accession>A0A5M7B507</accession>
<evidence type="ECO:0000256" key="3">
    <source>
        <dbReference type="ARBA" id="ARBA00023136"/>
    </source>
</evidence>
<feature type="transmembrane region" description="Helical" evidence="4">
    <location>
        <begin position="130"/>
        <end position="151"/>
    </location>
</feature>
<evidence type="ECO:0000256" key="1">
    <source>
        <dbReference type="ARBA" id="ARBA00022692"/>
    </source>
</evidence>
<organism evidence="6 9">
    <name type="scientific">Algibacter amylolyticus</name>
    <dbReference type="NCBI Taxonomy" id="1608400"/>
    <lineage>
        <taxon>Bacteria</taxon>
        <taxon>Pseudomonadati</taxon>
        <taxon>Bacteroidota</taxon>
        <taxon>Flavobacteriia</taxon>
        <taxon>Flavobacteriales</taxon>
        <taxon>Flavobacteriaceae</taxon>
        <taxon>Algibacter</taxon>
    </lineage>
</organism>
<feature type="transmembrane region" description="Helical" evidence="4">
    <location>
        <begin position="7"/>
        <end position="29"/>
    </location>
</feature>
<feature type="transmembrane region" description="Helical" evidence="4">
    <location>
        <begin position="75"/>
        <end position="92"/>
    </location>
</feature>
<dbReference type="Proteomes" id="UP000315145">
    <property type="component" value="Unassembled WGS sequence"/>
</dbReference>
<evidence type="ECO:0000256" key="2">
    <source>
        <dbReference type="ARBA" id="ARBA00022989"/>
    </source>
</evidence>
<feature type="transmembrane region" description="Helical" evidence="4">
    <location>
        <begin position="98"/>
        <end position="118"/>
    </location>
</feature>
<comment type="caution">
    <text evidence="6">The sequence shown here is derived from an EMBL/GenBank/DDBJ whole genome shotgun (WGS) entry which is preliminary data.</text>
</comment>
<dbReference type="PANTHER" id="PTHR23521:SF3">
    <property type="entry name" value="MFS TRANSPORTER"/>
    <property type="match status" value="1"/>
</dbReference>
<feature type="transmembrane region" description="Helical" evidence="4">
    <location>
        <begin position="338"/>
        <end position="360"/>
    </location>
</feature>
<keyword evidence="8" id="KW-1185">Reference proteome</keyword>
<feature type="domain" description="Major facilitator superfamily (MFS) profile" evidence="5">
    <location>
        <begin position="1"/>
        <end position="388"/>
    </location>
</feature>
<gene>
    <name evidence="6" type="ORF">F2B50_14755</name>
    <name evidence="7" type="ORF">FPF71_14755</name>
</gene>
<feature type="transmembrane region" description="Helical" evidence="4">
    <location>
        <begin position="211"/>
        <end position="229"/>
    </location>
</feature>
<feature type="transmembrane region" description="Helical" evidence="4">
    <location>
        <begin position="249"/>
        <end position="268"/>
    </location>
</feature>
<dbReference type="InterPro" id="IPR011701">
    <property type="entry name" value="MFS"/>
</dbReference>
<dbReference type="Proteomes" id="UP000322315">
    <property type="component" value="Unassembled WGS sequence"/>
</dbReference>
<feature type="transmembrane region" description="Helical" evidence="4">
    <location>
        <begin position="277"/>
        <end position="298"/>
    </location>
</feature>
<reference evidence="6" key="3">
    <citation type="submission" date="2019-09" db="EMBL/GenBank/DDBJ databases">
        <authorList>
            <person name="Zhang D.-C."/>
        </authorList>
    </citation>
    <scope>NUCLEOTIDE SEQUENCE</scope>
    <source>
        <strain evidence="6">RU-4-M-4</strain>
    </source>
</reference>
<evidence type="ECO:0000313" key="8">
    <source>
        <dbReference type="Proteomes" id="UP000315145"/>
    </source>
</evidence>
<dbReference type="SUPFAM" id="SSF103473">
    <property type="entry name" value="MFS general substrate transporter"/>
    <property type="match status" value="1"/>
</dbReference>
<dbReference type="EMBL" id="VMBF01000009">
    <property type="protein sequence ID" value="TSJ73555.1"/>
    <property type="molecule type" value="Genomic_DNA"/>
</dbReference>
<dbReference type="OrthoDB" id="9781976at2"/>
<keyword evidence="2 4" id="KW-1133">Transmembrane helix</keyword>
<dbReference type="InterPro" id="IPR020846">
    <property type="entry name" value="MFS_dom"/>
</dbReference>
<reference evidence="7 8" key="2">
    <citation type="submission" date="2019-07" db="EMBL/GenBank/DDBJ databases">
        <title>Algibacter marinivivus sp. nov., isolated from the surface of a marine red alga.</title>
        <authorList>
            <person name="Zhong X."/>
            <person name="Xu W."/>
            <person name="Zhang Y."/>
            <person name="Zhang Q."/>
            <person name="Du Z."/>
        </authorList>
    </citation>
    <scope>NUCLEOTIDE SEQUENCE [LARGE SCALE GENOMIC DNA]</scope>
    <source>
        <strain evidence="7 8">RU-4-M-4</strain>
    </source>
</reference>
<feature type="transmembrane region" description="Helical" evidence="4">
    <location>
        <begin position="304"/>
        <end position="326"/>
    </location>
</feature>
<evidence type="ECO:0000313" key="9">
    <source>
        <dbReference type="Proteomes" id="UP000322315"/>
    </source>
</evidence>
<feature type="transmembrane region" description="Helical" evidence="4">
    <location>
        <begin position="366"/>
        <end position="385"/>
    </location>
</feature>
<name>A0A5M7B507_9FLAO</name>
<dbReference type="InterPro" id="IPR036259">
    <property type="entry name" value="MFS_trans_sf"/>
</dbReference>
<dbReference type="RefSeq" id="WP_144117650.1">
    <property type="nucleotide sequence ID" value="NZ_JACHGE010000007.1"/>
</dbReference>
<proteinExistence type="predicted"/>
<feature type="transmembrane region" description="Helical" evidence="4">
    <location>
        <begin position="41"/>
        <end position="63"/>
    </location>
</feature>
<sequence length="388" mass="42453">MTSKKAVLPIIVLSQFFCTSLWFVGNAIISDLVISFNLNPLALGYLTSALQFGFIIGTFIFAILTIADRYSASKVFFVSAVVAAFFNVLIAFGSHTLLSLIVLRFLTGFFLAGIYPVGMKIASDYFEKGLGKSLGFLVGALVLGTAFPHVLKGFTGLFFWEHMLYVTSGLAVLGGVLVVLLVPDGPYKKTLPKFDVSICYKVFKLKTFRSAAFGYFGHMWELYAFWAFVPVFLKAYSSYHSLVDFNIPLYSFYSIAIGSLGCVISGYLSQRFSSKKVAATALALSGLCCLVSPLFFMINSEITFLLFLMFWGMVVIADSPLFSTLVAQNVDAASKGTALTIVNSIGFAITIISIQLLNYLQTEVEAKYLFLVLAIGPVLGLYALYNKS</sequence>
<dbReference type="Pfam" id="PF07690">
    <property type="entry name" value="MFS_1"/>
    <property type="match status" value="1"/>
</dbReference>
<dbReference type="AlphaFoldDB" id="A0A5M7B507"/>
<keyword evidence="3 4" id="KW-0472">Membrane</keyword>
<dbReference type="PANTHER" id="PTHR23521">
    <property type="entry name" value="TRANSPORTER MFS SUPERFAMILY"/>
    <property type="match status" value="1"/>
</dbReference>
<dbReference type="PROSITE" id="PS50850">
    <property type="entry name" value="MFS"/>
    <property type="match status" value="1"/>
</dbReference>
<dbReference type="EMBL" id="VWRS01000009">
    <property type="protein sequence ID" value="KAA5822405.1"/>
    <property type="molecule type" value="Genomic_DNA"/>
</dbReference>
<evidence type="ECO:0000313" key="7">
    <source>
        <dbReference type="EMBL" id="TSJ73555.1"/>
    </source>
</evidence>
<evidence type="ECO:0000259" key="5">
    <source>
        <dbReference type="PROSITE" id="PS50850"/>
    </source>
</evidence>
<feature type="transmembrane region" description="Helical" evidence="4">
    <location>
        <begin position="163"/>
        <end position="183"/>
    </location>
</feature>
<evidence type="ECO:0000313" key="6">
    <source>
        <dbReference type="EMBL" id="KAA5822405.1"/>
    </source>
</evidence>
<keyword evidence="1 4" id="KW-0812">Transmembrane</keyword>
<protein>
    <submittedName>
        <fullName evidence="6">MFS transporter</fullName>
    </submittedName>
</protein>
<evidence type="ECO:0000256" key="4">
    <source>
        <dbReference type="SAM" id="Phobius"/>
    </source>
</evidence>
<dbReference type="GO" id="GO:0022857">
    <property type="term" value="F:transmembrane transporter activity"/>
    <property type="evidence" value="ECO:0007669"/>
    <property type="project" value="InterPro"/>
</dbReference>
<reference evidence="6 9" key="1">
    <citation type="journal article" date="2015" name="Int. J. Syst. Evol. Microbiol.">
        <title>Algibacter amylolyticus sp. nov., isolated from intertidal sediment.</title>
        <authorList>
            <person name="Zhang D.C."/>
            <person name="Wu J."/>
            <person name="Neuner K."/>
            <person name="Yao J."/>
            <person name="Margesin R."/>
        </authorList>
    </citation>
    <scope>NUCLEOTIDE SEQUENCE [LARGE SCALE GENOMIC DNA]</scope>
    <source>
        <strain evidence="6 9">RU-4-M-4</strain>
    </source>
</reference>